<name>A0A8J8CAI8_9EURY</name>
<proteinExistence type="predicted"/>
<keyword evidence="4" id="KW-1185">Reference proteome</keyword>
<dbReference type="InterPro" id="IPR002881">
    <property type="entry name" value="DUF58"/>
</dbReference>
<evidence type="ECO:0000259" key="2">
    <source>
        <dbReference type="Pfam" id="PF01882"/>
    </source>
</evidence>
<dbReference type="RefSeq" id="WP_220589545.1">
    <property type="nucleotide sequence ID" value="NZ_RKLQ01000003.1"/>
</dbReference>
<feature type="domain" description="DUF58" evidence="2">
    <location>
        <begin position="177"/>
        <end position="288"/>
    </location>
</feature>
<protein>
    <submittedName>
        <fullName evidence="3">DUF58 domain-containing protein</fullName>
    </submittedName>
</protein>
<reference evidence="3" key="1">
    <citation type="submission" date="2021-06" db="EMBL/GenBank/DDBJ databases">
        <title>Halomicroarcula sp. F24A a new haloarchaeum isolated from saline soil.</title>
        <authorList>
            <person name="Duran-Viseras A."/>
            <person name="Sanchez-Porro C."/>
            <person name="Ventosa A."/>
        </authorList>
    </citation>
    <scope>NUCLEOTIDE SEQUENCE</scope>
    <source>
        <strain evidence="3">F24A</strain>
    </source>
</reference>
<dbReference type="Pfam" id="PF01882">
    <property type="entry name" value="DUF58"/>
    <property type="match status" value="1"/>
</dbReference>
<evidence type="ECO:0000313" key="4">
    <source>
        <dbReference type="Proteomes" id="UP000783863"/>
    </source>
</evidence>
<evidence type="ECO:0000313" key="3">
    <source>
        <dbReference type="EMBL" id="MBX0305309.1"/>
    </source>
</evidence>
<dbReference type="EMBL" id="RKLQ01000003">
    <property type="protein sequence ID" value="MBX0305309.1"/>
    <property type="molecule type" value="Genomic_DNA"/>
</dbReference>
<evidence type="ECO:0000256" key="1">
    <source>
        <dbReference type="SAM" id="Phobius"/>
    </source>
</evidence>
<feature type="transmembrane region" description="Helical" evidence="1">
    <location>
        <begin position="32"/>
        <end position="52"/>
    </location>
</feature>
<sequence length="324" mass="33814">MRPTLRGVGVLVVAVGATVVGGQFGQPGLAAIAAPLLVALVGATVQVYLSGLPDIERSTLRRGFAGESRTLELTAEGSAIARLTDRRADGIGGDVTARCSLPATLSFEVPYERRGEQYLGPVEAKVTDSLGLVVTSGTVDATDEVLVFPPVYRLGGPDAFVRTLTPDAEERETFDRLREYTPGDSLRDIHWKSSAKRDDLLVTEFDDDSEDRELVVAARATAGHGDAMAAAAATVAVGALHSGFAVELATPDETVPAGFGERHQTRLLEALAGTGEGESDRDGAADVLVSATDDGVTVAVGDRTEPFDELTVSRENPLVSGVGA</sequence>
<gene>
    <name evidence="3" type="ORF">EGD98_16735</name>
</gene>
<keyword evidence="1" id="KW-1133">Transmembrane helix</keyword>
<dbReference type="PANTHER" id="PTHR34351">
    <property type="entry name" value="SLR1927 PROTEIN-RELATED"/>
    <property type="match status" value="1"/>
</dbReference>
<dbReference type="Proteomes" id="UP000783863">
    <property type="component" value="Unassembled WGS sequence"/>
</dbReference>
<keyword evidence="1" id="KW-0472">Membrane</keyword>
<organism evidence="3 4">
    <name type="scientific">Haloarcula salinisoli</name>
    <dbReference type="NCBI Taxonomy" id="2487746"/>
    <lineage>
        <taxon>Archaea</taxon>
        <taxon>Methanobacteriati</taxon>
        <taxon>Methanobacteriota</taxon>
        <taxon>Stenosarchaea group</taxon>
        <taxon>Halobacteria</taxon>
        <taxon>Halobacteriales</taxon>
        <taxon>Haloarculaceae</taxon>
        <taxon>Haloarcula</taxon>
    </lineage>
</organism>
<comment type="caution">
    <text evidence="3">The sequence shown here is derived from an EMBL/GenBank/DDBJ whole genome shotgun (WGS) entry which is preliminary data.</text>
</comment>
<dbReference type="AlphaFoldDB" id="A0A8J8CAI8"/>
<dbReference type="PANTHER" id="PTHR34351:SF1">
    <property type="entry name" value="SLR1927 PROTEIN"/>
    <property type="match status" value="1"/>
</dbReference>
<accession>A0A8J8CAI8</accession>
<keyword evidence="1" id="KW-0812">Transmembrane</keyword>